<gene>
    <name evidence="1" type="ORF">CR513_55706</name>
</gene>
<protein>
    <submittedName>
        <fullName evidence="1">Uncharacterized protein</fullName>
    </submittedName>
</protein>
<evidence type="ECO:0000313" key="1">
    <source>
        <dbReference type="EMBL" id="RDX65626.1"/>
    </source>
</evidence>
<accession>A0A371EHZ0</accession>
<evidence type="ECO:0000313" key="2">
    <source>
        <dbReference type="Proteomes" id="UP000257109"/>
    </source>
</evidence>
<proteinExistence type="predicted"/>
<dbReference type="PANTHER" id="PTHR48475">
    <property type="entry name" value="RIBONUCLEASE H"/>
    <property type="match status" value="1"/>
</dbReference>
<organism evidence="1 2">
    <name type="scientific">Mucuna pruriens</name>
    <name type="common">Velvet bean</name>
    <name type="synonym">Dolichos pruriens</name>
    <dbReference type="NCBI Taxonomy" id="157652"/>
    <lineage>
        <taxon>Eukaryota</taxon>
        <taxon>Viridiplantae</taxon>
        <taxon>Streptophyta</taxon>
        <taxon>Embryophyta</taxon>
        <taxon>Tracheophyta</taxon>
        <taxon>Spermatophyta</taxon>
        <taxon>Magnoliopsida</taxon>
        <taxon>eudicotyledons</taxon>
        <taxon>Gunneridae</taxon>
        <taxon>Pentapetalae</taxon>
        <taxon>rosids</taxon>
        <taxon>fabids</taxon>
        <taxon>Fabales</taxon>
        <taxon>Fabaceae</taxon>
        <taxon>Papilionoideae</taxon>
        <taxon>50 kb inversion clade</taxon>
        <taxon>NPAAA clade</taxon>
        <taxon>indigoferoid/millettioid clade</taxon>
        <taxon>Phaseoleae</taxon>
        <taxon>Mucuna</taxon>
    </lineage>
</organism>
<keyword evidence="2" id="KW-1185">Reference proteome</keyword>
<comment type="caution">
    <text evidence="1">The sequence shown here is derived from an EMBL/GenBank/DDBJ whole genome shotgun (WGS) entry which is preliminary data.</text>
</comment>
<dbReference type="OrthoDB" id="1434304at2759"/>
<dbReference type="Proteomes" id="UP000257109">
    <property type="component" value="Unassembled WGS sequence"/>
</dbReference>
<feature type="non-terminal residue" evidence="1">
    <location>
        <position position="1"/>
    </location>
</feature>
<dbReference type="PANTHER" id="PTHR48475:SF2">
    <property type="entry name" value="RIBONUCLEASE H"/>
    <property type="match status" value="1"/>
</dbReference>
<dbReference type="Gene3D" id="1.10.340.70">
    <property type="match status" value="1"/>
</dbReference>
<sequence>MLKGVAMRWFSGLAPHSITSFLDLATAFESQFAANKTKHLEKGLWVGPSVAAKYVLILGQLYKQGFSFPLLRCLGEVVAKQAIKEIHEGACESHISGRALANKIACAGFYWSILKRDSLAFVKKSISSGTRASQVPHGGSGLFHQMDQGGASSQNLN</sequence>
<name>A0A371EHZ0_MUCPR</name>
<dbReference type="EMBL" id="QJKJ01013802">
    <property type="protein sequence ID" value="RDX65626.1"/>
    <property type="molecule type" value="Genomic_DNA"/>
</dbReference>
<reference evidence="1" key="1">
    <citation type="submission" date="2018-05" db="EMBL/GenBank/DDBJ databases">
        <title>Draft genome of Mucuna pruriens seed.</title>
        <authorList>
            <person name="Nnadi N.E."/>
            <person name="Vos R."/>
            <person name="Hasami M.H."/>
            <person name="Devisetty U.K."/>
            <person name="Aguiy J.C."/>
        </authorList>
    </citation>
    <scope>NUCLEOTIDE SEQUENCE [LARGE SCALE GENOMIC DNA]</scope>
    <source>
        <strain evidence="1">JCA_2017</strain>
    </source>
</reference>
<dbReference type="AlphaFoldDB" id="A0A371EHZ0"/>